<keyword evidence="3 4" id="KW-0067">ATP-binding</keyword>
<dbReference type="Proteomes" id="UP000680656">
    <property type="component" value="Chromosome"/>
</dbReference>
<evidence type="ECO:0000313" key="6">
    <source>
        <dbReference type="EMBL" id="QVV89483.1"/>
    </source>
</evidence>
<keyword evidence="2 4" id="KW-0547">Nucleotide-binding</keyword>
<dbReference type="GeneID" id="65096098"/>
<dbReference type="Gene3D" id="3.30.470.20">
    <property type="entry name" value="ATP-grasp fold, B domain"/>
    <property type="match status" value="1"/>
</dbReference>
<dbReference type="AlphaFoldDB" id="A0A8E7B1S7"/>
<dbReference type="RefSeq" id="WP_214420277.1">
    <property type="nucleotide sequence ID" value="NZ_CP075546.1"/>
</dbReference>
<evidence type="ECO:0000313" key="7">
    <source>
        <dbReference type="Proteomes" id="UP000680656"/>
    </source>
</evidence>
<sequence>MWKNGGRTLKRILIAGFSTRHVALSAHRAGYEVYAIDHFCDVDLRKIAVSFRQFEELSEIPGFIEEMCRIYKIDAIIPTSGAETLRNLPVSVLGTDHGTAGQFLDKGFVQSWFEGLNIPVPPLASPGEFPAMLKPLRGSGGWRNTVVHSEEEIASWKENFPDEPFLLQKIVEGIPASVCCVAGCGKACAIAVNRQIMRGSGAYQFGFSGSLTPFDHPIQEEMIRYAELAAALSGCLGVLGIDFMVNDSAIYAIELNPRFVATLDTIESATGVNLVQLHIDACQGIIPDKRPVPFRYAMRRILFADRPCEVCEDLSHLIPHVADIPVPPASFEEGGAVISVYGNGPDVTSAELALDTTIRLVTQYIR</sequence>
<evidence type="ECO:0000256" key="1">
    <source>
        <dbReference type="ARBA" id="ARBA00022598"/>
    </source>
</evidence>
<dbReference type="PANTHER" id="PTHR43055">
    <property type="entry name" value="FORMATE-DEPENDENT PHOSPHORIBOSYLGLYCINAMIDE FORMYLTRANSFERASE"/>
    <property type="match status" value="1"/>
</dbReference>
<gene>
    <name evidence="6" type="ORF">KHC33_02900</name>
</gene>
<dbReference type="GO" id="GO:0005524">
    <property type="term" value="F:ATP binding"/>
    <property type="evidence" value="ECO:0007669"/>
    <property type="project" value="UniProtKB-UniRule"/>
</dbReference>
<dbReference type="Pfam" id="PF02655">
    <property type="entry name" value="ATP-grasp_3"/>
    <property type="match status" value="1"/>
</dbReference>
<protein>
    <submittedName>
        <fullName evidence="6">ATP-grasp domain-containing protein</fullName>
    </submittedName>
</protein>
<dbReference type="GO" id="GO:0046872">
    <property type="term" value="F:metal ion binding"/>
    <property type="evidence" value="ECO:0007669"/>
    <property type="project" value="InterPro"/>
</dbReference>
<dbReference type="PROSITE" id="PS50975">
    <property type="entry name" value="ATP_GRASP"/>
    <property type="match status" value="1"/>
</dbReference>
<evidence type="ECO:0000256" key="3">
    <source>
        <dbReference type="ARBA" id="ARBA00022840"/>
    </source>
</evidence>
<dbReference type="InterPro" id="IPR011761">
    <property type="entry name" value="ATP-grasp"/>
</dbReference>
<organism evidence="6 7">
    <name type="scientific">Methanospirillum purgamenti</name>
    <dbReference type="NCBI Taxonomy" id="2834276"/>
    <lineage>
        <taxon>Archaea</taxon>
        <taxon>Methanobacteriati</taxon>
        <taxon>Methanobacteriota</taxon>
        <taxon>Stenosarchaea group</taxon>
        <taxon>Methanomicrobia</taxon>
        <taxon>Methanomicrobiales</taxon>
        <taxon>Methanospirillaceae</taxon>
        <taxon>Methanospirillum</taxon>
    </lineage>
</organism>
<dbReference type="GO" id="GO:0016874">
    <property type="term" value="F:ligase activity"/>
    <property type="evidence" value="ECO:0007669"/>
    <property type="project" value="UniProtKB-KW"/>
</dbReference>
<evidence type="ECO:0000259" key="5">
    <source>
        <dbReference type="PROSITE" id="PS50975"/>
    </source>
</evidence>
<dbReference type="InterPro" id="IPR003806">
    <property type="entry name" value="ATP-grasp_PylC-type"/>
</dbReference>
<keyword evidence="7" id="KW-1185">Reference proteome</keyword>
<evidence type="ECO:0000256" key="4">
    <source>
        <dbReference type="PROSITE-ProRule" id="PRU00409"/>
    </source>
</evidence>
<dbReference type="PANTHER" id="PTHR43055:SF1">
    <property type="entry name" value="FORMATE-DEPENDENT PHOSPHORIBOSYLGLYCINAMIDE FORMYLTRANSFERASE"/>
    <property type="match status" value="1"/>
</dbReference>
<reference evidence="6 7" key="1">
    <citation type="submission" date="2021-05" db="EMBL/GenBank/DDBJ databases">
        <title>A novel Methanospirillum isolate from a pyrite-forming mixed culture.</title>
        <authorList>
            <person name="Bunk B."/>
            <person name="Sproer C."/>
            <person name="Spring S."/>
            <person name="Pester M."/>
        </authorList>
    </citation>
    <scope>NUCLEOTIDE SEQUENCE [LARGE SCALE GENOMIC DNA]</scope>
    <source>
        <strain evidence="6 7">J.3.6.1-F.2.7.3</strain>
    </source>
</reference>
<accession>A0A8E7B1S7</accession>
<dbReference type="EMBL" id="CP075546">
    <property type="protein sequence ID" value="QVV89483.1"/>
    <property type="molecule type" value="Genomic_DNA"/>
</dbReference>
<keyword evidence="1" id="KW-0436">Ligase</keyword>
<feature type="domain" description="ATP-grasp" evidence="5">
    <location>
        <begin position="82"/>
        <end position="283"/>
    </location>
</feature>
<dbReference type="GO" id="GO:0005829">
    <property type="term" value="C:cytosol"/>
    <property type="evidence" value="ECO:0007669"/>
    <property type="project" value="TreeGrafter"/>
</dbReference>
<evidence type="ECO:0000256" key="2">
    <source>
        <dbReference type="ARBA" id="ARBA00022741"/>
    </source>
</evidence>
<dbReference type="SUPFAM" id="SSF56059">
    <property type="entry name" value="Glutathione synthetase ATP-binding domain-like"/>
    <property type="match status" value="1"/>
</dbReference>
<proteinExistence type="predicted"/>
<name>A0A8E7B1S7_9EURY</name>
<dbReference type="KEGG" id="mrtj:KHC33_02900"/>